<dbReference type="InterPro" id="IPR042463">
    <property type="entry name" value="HNOB_dom_associated_sf"/>
</dbReference>
<evidence type="ECO:0000256" key="2">
    <source>
        <dbReference type="ARBA" id="ARBA00022741"/>
    </source>
</evidence>
<evidence type="ECO:0000313" key="9">
    <source>
        <dbReference type="Proteomes" id="UP000007799"/>
    </source>
</evidence>
<dbReference type="SUPFAM" id="SSF55073">
    <property type="entry name" value="Nucleotide cyclase"/>
    <property type="match status" value="1"/>
</dbReference>
<evidence type="ECO:0000313" key="8">
    <source>
        <dbReference type="EMBL" id="EGD78923.1"/>
    </source>
</evidence>
<name>F2TZ99_SALR5</name>
<keyword evidence="3 5" id="KW-0456">Lyase</keyword>
<dbReference type="Pfam" id="PF00211">
    <property type="entry name" value="Guanylate_cyc"/>
    <property type="match status" value="1"/>
</dbReference>
<sequence length="658" mass="72073">MEDGEQLLQGIYEQLNITGSPDDFFRHYSDTQTMLFLDLASKVGFPEEPLTTAADEKMATAQLNAGMTNRLFPWHFAVDKDMKIVSLGKHLASRMKKDCIGMHAEKLFRIARPIDATWDFEDIKARCDKPFLFVTNPKRMLSAEEYAAMLSERQQRLAQEDREQRHSNLIQQFEQQSSSSQATSGRASARTSTQLPAAERSGAGSLRPSGCPMTGMRHSQSSATTASTSAGTSARSSMDLLEARSRHLKKASHIKLHGEVVFDEDKQVLLFVGNPFVQSMEELEAQGIDLTDLPVHSHGREVLYGSMCQAISASNSNDVEAKLADLDRSMAEVHSKKEQIDGLLHSILPPVVADSLARGEIPAAEQYEHVTVLFSDIAGFTNISSEVPSLEVMDMLHELFVKFDDLADQHGCYKVETIGDAYMVTAGCPEECEDHALRIARLAIDMVRTAQTVLSPLDGEPLRIRVGLHSGPLMAGVVGRARPRYCLFGDTVNVASRMESNGLPGCIQATYRFLRALPGYHRLIIAPRGRLEIKGKGTIKTFLVLGEQDGSDTPPLLPEDDGTEELSDELNMIRVQYRMQSSIYSRSRPVSATSSGPQGLPRTTSANGPSGPSNARPQQRSNGLGGRFSGVPPSPTFSVTKPLTGARNTAFSFSSVPE</sequence>
<gene>
    <name evidence="8" type="ORF">PTSG_01898</name>
</gene>
<dbReference type="OrthoDB" id="6127067at2759"/>
<dbReference type="GO" id="GO:0019934">
    <property type="term" value="P:cGMP-mediated signaling"/>
    <property type="evidence" value="ECO:0007669"/>
    <property type="project" value="TreeGrafter"/>
</dbReference>
<evidence type="ECO:0000256" key="6">
    <source>
        <dbReference type="SAM" id="MobiDB-lite"/>
    </source>
</evidence>
<feature type="compositionally biased region" description="Low complexity" evidence="6">
    <location>
        <begin position="175"/>
        <end position="194"/>
    </location>
</feature>
<feature type="region of interest" description="Disordered" evidence="6">
    <location>
        <begin position="584"/>
        <end position="658"/>
    </location>
</feature>
<dbReference type="eggNOG" id="KOG4171">
    <property type="taxonomic scope" value="Eukaryota"/>
</dbReference>
<dbReference type="GeneID" id="16078474"/>
<proteinExistence type="inferred from homology"/>
<evidence type="ECO:0000259" key="7">
    <source>
        <dbReference type="PROSITE" id="PS50125"/>
    </source>
</evidence>
<feature type="region of interest" description="Disordered" evidence="6">
    <location>
        <begin position="545"/>
        <end position="564"/>
    </location>
</feature>
<dbReference type="InterPro" id="IPR018297">
    <property type="entry name" value="A/G_cyclase_CS"/>
</dbReference>
<dbReference type="GO" id="GO:0070482">
    <property type="term" value="P:response to oxygen levels"/>
    <property type="evidence" value="ECO:0007669"/>
    <property type="project" value="TreeGrafter"/>
</dbReference>
<dbReference type="Gene3D" id="3.30.70.1230">
    <property type="entry name" value="Nucleotide cyclase"/>
    <property type="match status" value="1"/>
</dbReference>
<keyword evidence="4" id="KW-0141">cGMP biosynthesis</keyword>
<dbReference type="KEGG" id="sre:PTSG_01898"/>
<dbReference type="Pfam" id="PF07701">
    <property type="entry name" value="HNOBA"/>
    <property type="match status" value="1"/>
</dbReference>
<dbReference type="EMBL" id="GL832957">
    <property type="protein sequence ID" value="EGD78923.1"/>
    <property type="molecule type" value="Genomic_DNA"/>
</dbReference>
<evidence type="ECO:0000256" key="3">
    <source>
        <dbReference type="ARBA" id="ARBA00023239"/>
    </source>
</evidence>
<dbReference type="SMART" id="SM00044">
    <property type="entry name" value="CYCc"/>
    <property type="match status" value="1"/>
</dbReference>
<dbReference type="GO" id="GO:0004383">
    <property type="term" value="F:guanylate cyclase activity"/>
    <property type="evidence" value="ECO:0007669"/>
    <property type="project" value="UniProtKB-EC"/>
</dbReference>
<dbReference type="InterPro" id="IPR029787">
    <property type="entry name" value="Nucleotide_cyclase"/>
</dbReference>
<evidence type="ECO:0000256" key="1">
    <source>
        <dbReference type="ARBA" id="ARBA00012202"/>
    </source>
</evidence>
<dbReference type="InParanoid" id="F2TZ99"/>
<dbReference type="InterPro" id="IPR011645">
    <property type="entry name" value="HNOB_dom_associated"/>
</dbReference>
<dbReference type="GO" id="GO:0000166">
    <property type="term" value="F:nucleotide binding"/>
    <property type="evidence" value="ECO:0007669"/>
    <property type="project" value="UniProtKB-KW"/>
</dbReference>
<dbReference type="RefSeq" id="XP_004997879.1">
    <property type="nucleotide sequence ID" value="XM_004997822.1"/>
</dbReference>
<accession>F2TZ99</accession>
<keyword evidence="9" id="KW-1185">Reference proteome</keyword>
<dbReference type="PROSITE" id="PS50125">
    <property type="entry name" value="GUANYLATE_CYCLASE_2"/>
    <property type="match status" value="1"/>
</dbReference>
<dbReference type="PANTHER" id="PTHR45655:SF13">
    <property type="entry name" value="SOLUBLE GUANYLATE CYCLASE GCY-32-RELATED"/>
    <property type="match status" value="1"/>
</dbReference>
<feature type="region of interest" description="Disordered" evidence="6">
    <location>
        <begin position="171"/>
        <end position="237"/>
    </location>
</feature>
<dbReference type="PROSITE" id="PS00452">
    <property type="entry name" value="GUANYLATE_CYCLASE_1"/>
    <property type="match status" value="1"/>
</dbReference>
<feature type="domain" description="Guanylate cyclase" evidence="7">
    <location>
        <begin position="371"/>
        <end position="499"/>
    </location>
</feature>
<evidence type="ECO:0000256" key="4">
    <source>
        <dbReference type="ARBA" id="ARBA00023293"/>
    </source>
</evidence>
<dbReference type="FunFam" id="3.30.70.1230:FF:000030">
    <property type="entry name" value="Si:ch211-215j19.12"/>
    <property type="match status" value="1"/>
</dbReference>
<dbReference type="CDD" id="cd07302">
    <property type="entry name" value="CHD"/>
    <property type="match status" value="1"/>
</dbReference>
<dbReference type="GO" id="GO:0008074">
    <property type="term" value="C:guanylate cyclase complex, soluble"/>
    <property type="evidence" value="ECO:0007669"/>
    <property type="project" value="TreeGrafter"/>
</dbReference>
<dbReference type="InterPro" id="IPR001054">
    <property type="entry name" value="A/G_cyclase"/>
</dbReference>
<protein>
    <recommendedName>
        <fullName evidence="1">guanylate cyclase</fullName>
        <ecNumber evidence="1">4.6.1.2</ecNumber>
    </recommendedName>
</protein>
<reference evidence="8" key="1">
    <citation type="submission" date="2009-08" db="EMBL/GenBank/DDBJ databases">
        <title>Annotation of Salpingoeca rosetta.</title>
        <authorList>
            <consortium name="The Broad Institute Genome Sequencing Platform"/>
            <person name="Russ C."/>
            <person name="Cuomo C."/>
            <person name="Burger G."/>
            <person name="Gray M.W."/>
            <person name="Holland P.W.H."/>
            <person name="King N."/>
            <person name="Lang F.B.F."/>
            <person name="Roger A.J."/>
            <person name="Ruiz-Trillo I."/>
            <person name="Young S.K."/>
            <person name="Zeng Q."/>
            <person name="Gargeya S."/>
            <person name="Alvarado L."/>
            <person name="Berlin A."/>
            <person name="Chapman S.B."/>
            <person name="Chen Z."/>
            <person name="Freedman E."/>
            <person name="Gellesch M."/>
            <person name="Goldberg J."/>
            <person name="Griggs A."/>
            <person name="Gujja S."/>
            <person name="Heilman E."/>
            <person name="Heiman D."/>
            <person name="Howarth C."/>
            <person name="Mehta T."/>
            <person name="Neiman D."/>
            <person name="Pearson M."/>
            <person name="Roberts A."/>
            <person name="Saif S."/>
            <person name="Shea T."/>
            <person name="Shenoy N."/>
            <person name="Sisk P."/>
            <person name="Stolte C."/>
            <person name="Sykes S."/>
            <person name="White J."/>
            <person name="Yandava C."/>
            <person name="Haas B."/>
            <person name="Nusbaum C."/>
            <person name="Birren B."/>
        </authorList>
    </citation>
    <scope>NUCLEOTIDE SEQUENCE [LARGE SCALE GENOMIC DNA]</scope>
    <source>
        <strain evidence="8">ATCC 50818</strain>
    </source>
</reference>
<keyword evidence="2" id="KW-0547">Nucleotide-binding</keyword>
<dbReference type="AlphaFoldDB" id="F2TZ99"/>
<dbReference type="PANTHER" id="PTHR45655">
    <property type="entry name" value="GUANYLATE CYCLASE SOLUBLE SUBUNIT BETA-2"/>
    <property type="match status" value="1"/>
</dbReference>
<feature type="compositionally biased region" description="Polar residues" evidence="6">
    <location>
        <begin position="636"/>
        <end position="658"/>
    </location>
</feature>
<evidence type="ECO:0000256" key="5">
    <source>
        <dbReference type="RuleBase" id="RU000405"/>
    </source>
</evidence>
<dbReference type="Proteomes" id="UP000007799">
    <property type="component" value="Unassembled WGS sequence"/>
</dbReference>
<dbReference type="EC" id="4.6.1.2" evidence="1"/>
<dbReference type="FunCoup" id="F2TZ99">
    <property type="interactions" value="45"/>
</dbReference>
<feature type="compositionally biased region" description="Polar residues" evidence="6">
    <location>
        <begin position="584"/>
        <end position="622"/>
    </location>
</feature>
<organism evidence="9">
    <name type="scientific">Salpingoeca rosetta (strain ATCC 50818 / BSB-021)</name>
    <dbReference type="NCBI Taxonomy" id="946362"/>
    <lineage>
        <taxon>Eukaryota</taxon>
        <taxon>Choanoflagellata</taxon>
        <taxon>Craspedida</taxon>
        <taxon>Salpingoecidae</taxon>
        <taxon>Salpingoeca</taxon>
    </lineage>
</organism>
<comment type="similarity">
    <text evidence="5">Belongs to the adenylyl cyclase class-4/guanylyl cyclase family.</text>
</comment>
<dbReference type="Gene3D" id="3.30.450.260">
    <property type="entry name" value="Haem NO binding associated domain"/>
    <property type="match status" value="1"/>
</dbReference>
<dbReference type="STRING" id="946362.F2TZ99"/>
<feature type="compositionally biased region" description="Low complexity" evidence="6">
    <location>
        <begin position="219"/>
        <end position="237"/>
    </location>
</feature>